<feature type="non-terminal residue" evidence="2">
    <location>
        <position position="1"/>
    </location>
</feature>
<dbReference type="Pfam" id="PF17288">
    <property type="entry name" value="Terminase_3C"/>
    <property type="match status" value="1"/>
</dbReference>
<feature type="domain" description="Phage terminase large subunit C-terminal" evidence="1">
    <location>
        <begin position="63"/>
        <end position="101"/>
    </location>
</feature>
<dbReference type="Gene3D" id="3.30.420.280">
    <property type="match status" value="1"/>
</dbReference>
<dbReference type="EMBL" id="LAZR01061190">
    <property type="protein sequence ID" value="KKK64080.1"/>
    <property type="molecule type" value="Genomic_DNA"/>
</dbReference>
<accession>A0A0F8XSA0</accession>
<dbReference type="AlphaFoldDB" id="A0A0F8XSA0"/>
<evidence type="ECO:0000313" key="2">
    <source>
        <dbReference type="EMBL" id="KKK64080.1"/>
    </source>
</evidence>
<dbReference type="InterPro" id="IPR035413">
    <property type="entry name" value="Terminase_L_C"/>
</dbReference>
<gene>
    <name evidence="2" type="ORF">LCGC14_2987840</name>
</gene>
<proteinExistence type="predicted"/>
<evidence type="ECO:0000259" key="1">
    <source>
        <dbReference type="Pfam" id="PF17288"/>
    </source>
</evidence>
<protein>
    <recommendedName>
        <fullName evidence="1">Phage terminase large subunit C-terminal domain-containing protein</fullName>
    </recommendedName>
</protein>
<organism evidence="2">
    <name type="scientific">marine sediment metagenome</name>
    <dbReference type="NCBI Taxonomy" id="412755"/>
    <lineage>
        <taxon>unclassified sequences</taxon>
        <taxon>metagenomes</taxon>
        <taxon>ecological metagenomes</taxon>
    </lineage>
</organism>
<name>A0A0F8XSA0_9ZZZZ</name>
<reference evidence="2" key="1">
    <citation type="journal article" date="2015" name="Nature">
        <title>Complex archaea that bridge the gap between prokaryotes and eukaryotes.</title>
        <authorList>
            <person name="Spang A."/>
            <person name="Saw J.H."/>
            <person name="Jorgensen S.L."/>
            <person name="Zaremba-Niedzwiedzka K."/>
            <person name="Martijn J."/>
            <person name="Lind A.E."/>
            <person name="van Eijk R."/>
            <person name="Schleper C."/>
            <person name="Guy L."/>
            <person name="Ettema T.J."/>
        </authorList>
    </citation>
    <scope>NUCLEOTIDE SEQUENCE</scope>
</reference>
<comment type="caution">
    <text evidence="2">The sequence shown here is derived from an EMBL/GenBank/DDBJ whole genome shotgun (WGS) entry which is preliminary data.</text>
</comment>
<sequence>TNSDIIEFFSHEEKGDIYADPSAKQMIEEIFRAGYNAYEAHKDVKDGIDLCQRQTLMIPTSSIHLIEEIQSYQWKVDKDENVLSEPVKFNDHLMDAMRYAIYGITERYGFATAMPGGDKPQSKRSSFRI</sequence>